<proteinExistence type="predicted"/>
<dbReference type="InterPro" id="IPR000335">
    <property type="entry name" value="Bleomycin-R"/>
</dbReference>
<dbReference type="AlphaFoldDB" id="A0A1G4SI66"/>
<dbReference type="Proteomes" id="UP000199542">
    <property type="component" value="Unassembled WGS sequence"/>
</dbReference>
<evidence type="ECO:0008006" key="4">
    <source>
        <dbReference type="Google" id="ProtNLM"/>
    </source>
</evidence>
<accession>A0A1G4SI66</accession>
<dbReference type="Gene3D" id="3.10.180.10">
    <property type="entry name" value="2,3-Dihydroxybiphenyl 1,2-Dioxygenase, domain 1"/>
    <property type="match status" value="1"/>
</dbReference>
<dbReference type="SUPFAM" id="SSF54593">
    <property type="entry name" value="Glyoxalase/Bleomycin resistance protein/Dihydroxybiphenyl dioxygenase"/>
    <property type="match status" value="1"/>
</dbReference>
<keyword evidence="1" id="KW-0046">Antibiotic resistance</keyword>
<evidence type="ECO:0000313" key="2">
    <source>
        <dbReference type="EMBL" id="SCW68255.1"/>
    </source>
</evidence>
<dbReference type="CDD" id="cd08349">
    <property type="entry name" value="BLMA_like"/>
    <property type="match status" value="1"/>
</dbReference>
<dbReference type="GO" id="GO:0046677">
    <property type="term" value="P:response to antibiotic"/>
    <property type="evidence" value="ECO:0007669"/>
    <property type="project" value="UniProtKB-KW"/>
</dbReference>
<reference evidence="2 3" key="1">
    <citation type="submission" date="2016-10" db="EMBL/GenBank/DDBJ databases">
        <authorList>
            <person name="de Groot N.N."/>
        </authorList>
    </citation>
    <scope>NUCLEOTIDE SEQUENCE [LARGE SCALE GENOMIC DNA]</scope>
    <source>
        <strain evidence="2 3">CGMCC 1.3401</strain>
    </source>
</reference>
<name>A0A1G4SI66_9HYPH</name>
<dbReference type="EMBL" id="FMTM01000005">
    <property type="protein sequence ID" value="SCW68255.1"/>
    <property type="molecule type" value="Genomic_DNA"/>
</dbReference>
<gene>
    <name evidence="2" type="ORF">SAMN02927900_03826</name>
</gene>
<dbReference type="InterPro" id="IPR029068">
    <property type="entry name" value="Glyas_Bleomycin-R_OHBP_Dase"/>
</dbReference>
<organism evidence="2 3">
    <name type="scientific">Rhizobium mongolense subsp. loessense</name>
    <dbReference type="NCBI Taxonomy" id="158890"/>
    <lineage>
        <taxon>Bacteria</taxon>
        <taxon>Pseudomonadati</taxon>
        <taxon>Pseudomonadota</taxon>
        <taxon>Alphaproteobacteria</taxon>
        <taxon>Hyphomicrobiales</taxon>
        <taxon>Rhizobiaceae</taxon>
        <taxon>Rhizobium/Agrobacterium group</taxon>
        <taxon>Rhizobium</taxon>
    </lineage>
</organism>
<protein>
    <recommendedName>
        <fullName evidence="4">Glyoxalase</fullName>
    </recommendedName>
</protein>
<evidence type="ECO:0000256" key="1">
    <source>
        <dbReference type="ARBA" id="ARBA00023251"/>
    </source>
</evidence>
<dbReference type="RefSeq" id="WP_092586442.1">
    <property type="nucleotide sequence ID" value="NZ_FMTM01000005.1"/>
</dbReference>
<sequence length="125" mass="14699">MSSDPDRIEVLPVLPSLDIAETLAFYRDELGFAQIVHQTPDYLIIRRDEMELNFWRTDDASLPEKTSIYMRGGRVAALHAEYRARGVRHLTDMQVRPWNMEEFYIHDSHGNLLRFGRVPQRQEIV</sequence>
<evidence type="ECO:0000313" key="3">
    <source>
        <dbReference type="Proteomes" id="UP000199542"/>
    </source>
</evidence>